<dbReference type="Proteomes" id="UP000182624">
    <property type="component" value="Unassembled WGS sequence"/>
</dbReference>
<dbReference type="RefSeq" id="WP_074890320.1">
    <property type="nucleotide sequence ID" value="NZ_FOXO01000024.1"/>
</dbReference>
<evidence type="ECO:0000313" key="3">
    <source>
        <dbReference type="EMBL" id="SFQ22064.1"/>
    </source>
</evidence>
<evidence type="ECO:0000313" key="4">
    <source>
        <dbReference type="Proteomes" id="UP000182624"/>
    </source>
</evidence>
<organism evidence="3 4">
    <name type="scientific">Butyrivibrio proteoclasticus</name>
    <dbReference type="NCBI Taxonomy" id="43305"/>
    <lineage>
        <taxon>Bacteria</taxon>
        <taxon>Bacillati</taxon>
        <taxon>Bacillota</taxon>
        <taxon>Clostridia</taxon>
        <taxon>Lachnospirales</taxon>
        <taxon>Lachnospiraceae</taxon>
        <taxon>Butyrivibrio</taxon>
    </lineage>
</organism>
<feature type="compositionally biased region" description="Low complexity" evidence="1">
    <location>
        <begin position="244"/>
        <end position="256"/>
    </location>
</feature>
<feature type="chain" id="PRO_5039344082" evidence="2">
    <location>
        <begin position="21"/>
        <end position="256"/>
    </location>
</feature>
<dbReference type="EMBL" id="FOXO01000024">
    <property type="protein sequence ID" value="SFQ22064.1"/>
    <property type="molecule type" value="Genomic_DNA"/>
</dbReference>
<keyword evidence="2" id="KW-0732">Signal</keyword>
<sequence length="256" mass="28060">MKKKIGIIGTIIIMSAALLAGCGPTDEKVMELETALGLMMEAKESAEETYLDITDSSMEEVLKELDEKAQKYEDIDHKKYNDTKIDTAIEEINGITAQYQSLKSGFESVLQKETEEKKEAEKHRDVQCYLINKTGMNLVSVVLHDKTTDTYSENLLGDNVTLNSGYTLMGVVLDLTKASTEYEFVVTNDNNTDFSLPCDDLASLKINETSVTLKYDSEKKTGSASLFISDSGNATSGDTETENETSSKASSTSSEG</sequence>
<accession>A0A1I5WQK1</accession>
<evidence type="ECO:0000256" key="2">
    <source>
        <dbReference type="SAM" id="SignalP"/>
    </source>
</evidence>
<evidence type="ECO:0000256" key="1">
    <source>
        <dbReference type="SAM" id="MobiDB-lite"/>
    </source>
</evidence>
<reference evidence="4" key="1">
    <citation type="submission" date="2016-10" db="EMBL/GenBank/DDBJ databases">
        <authorList>
            <person name="Varghese N."/>
            <person name="Submissions S."/>
        </authorList>
    </citation>
    <scope>NUCLEOTIDE SEQUENCE [LARGE SCALE GENOMIC DNA]</scope>
    <source>
        <strain evidence="4">P18</strain>
    </source>
</reference>
<feature type="signal peptide" evidence="2">
    <location>
        <begin position="1"/>
        <end position="20"/>
    </location>
</feature>
<name>A0A1I5WQK1_9FIRM</name>
<proteinExistence type="predicted"/>
<keyword evidence="4" id="KW-1185">Reference proteome</keyword>
<protein>
    <submittedName>
        <fullName evidence="3">Uncharacterized protein</fullName>
    </submittedName>
</protein>
<dbReference type="OrthoDB" id="2003240at2"/>
<feature type="compositionally biased region" description="Polar residues" evidence="1">
    <location>
        <begin position="226"/>
        <end position="238"/>
    </location>
</feature>
<feature type="region of interest" description="Disordered" evidence="1">
    <location>
        <begin position="226"/>
        <end position="256"/>
    </location>
</feature>
<dbReference type="PROSITE" id="PS51257">
    <property type="entry name" value="PROKAR_LIPOPROTEIN"/>
    <property type="match status" value="1"/>
</dbReference>
<gene>
    <name evidence="3" type="ORF">SAMN04487928_12450</name>
</gene>
<dbReference type="AlphaFoldDB" id="A0A1I5WQK1"/>